<evidence type="ECO:0000256" key="5">
    <source>
        <dbReference type="ARBA" id="ARBA00013078"/>
    </source>
</evidence>
<evidence type="ECO:0000256" key="9">
    <source>
        <dbReference type="ARBA" id="ARBA00023277"/>
    </source>
</evidence>
<dbReference type="Proteomes" id="UP000243859">
    <property type="component" value="Unassembled WGS sequence"/>
</dbReference>
<dbReference type="Pfam" id="PF13419">
    <property type="entry name" value="HAD_2"/>
    <property type="match status" value="1"/>
</dbReference>
<keyword evidence="6 10" id="KW-0479">Metal-binding</keyword>
<keyword evidence="8 10" id="KW-0460">Magnesium</keyword>
<sequence>MSGLIFDLDGTLIDSAPDVHAAVNKTLEEIGTGGLPLEQVRGFIGNGVGVLMERVIAAKGLSQDAHASLLSIFRRHYDADPATLTTLYPNVAETVAHFHAMGLPLGICTNKPEAPTRTILESFGFLGAFDSIVGGDSTSARKPDPVPLLTARDRLGVTDVIYIGDSEVDAECAQRAGLPFALFSGGYHRQPLDELPQSARFDDFAELPAIIARLLAETA</sequence>
<dbReference type="PRINTS" id="PR00413">
    <property type="entry name" value="HADHALOGNASE"/>
</dbReference>
<dbReference type="GO" id="GO:0006281">
    <property type="term" value="P:DNA repair"/>
    <property type="evidence" value="ECO:0007669"/>
    <property type="project" value="TreeGrafter"/>
</dbReference>
<comment type="function">
    <text evidence="10">Specifically catalyzes the dephosphorylation of 2-phosphoglycolate. Is involved in the dissimilation of the intracellular 2-phosphoglycolate formed during the DNA repair of 3'-phosphoglycolate ends, a major class of DNA lesions induced by oxidative stress.</text>
</comment>
<evidence type="ECO:0000256" key="4">
    <source>
        <dbReference type="ARBA" id="ARBA00006171"/>
    </source>
</evidence>
<evidence type="ECO:0000256" key="2">
    <source>
        <dbReference type="ARBA" id="ARBA00001946"/>
    </source>
</evidence>
<evidence type="ECO:0000256" key="10">
    <source>
        <dbReference type="HAMAP-Rule" id="MF_00495"/>
    </source>
</evidence>
<dbReference type="InterPro" id="IPR041492">
    <property type="entry name" value="HAD_2"/>
</dbReference>
<dbReference type="OrthoDB" id="9793014at2"/>
<dbReference type="InterPro" id="IPR023198">
    <property type="entry name" value="PGP-like_dom2"/>
</dbReference>
<comment type="similarity">
    <text evidence="4 10">Belongs to the HAD-like hydrolase superfamily. CbbY/CbbZ/Gph/YieH family.</text>
</comment>
<comment type="cofactor">
    <cofactor evidence="2 10">
        <name>Mg(2+)</name>
        <dbReference type="ChEBI" id="CHEBI:18420"/>
    </cofactor>
</comment>
<dbReference type="Gene3D" id="3.40.50.1000">
    <property type="entry name" value="HAD superfamily/HAD-like"/>
    <property type="match status" value="1"/>
</dbReference>
<dbReference type="InterPro" id="IPR006439">
    <property type="entry name" value="HAD-SF_hydro_IA"/>
</dbReference>
<comment type="catalytic activity">
    <reaction evidence="1 10">
        <text>2-phosphoglycolate + H2O = glycolate + phosphate</text>
        <dbReference type="Rhea" id="RHEA:14369"/>
        <dbReference type="ChEBI" id="CHEBI:15377"/>
        <dbReference type="ChEBI" id="CHEBI:29805"/>
        <dbReference type="ChEBI" id="CHEBI:43474"/>
        <dbReference type="ChEBI" id="CHEBI:58033"/>
        <dbReference type="EC" id="3.1.3.18"/>
    </reaction>
</comment>
<evidence type="ECO:0000256" key="6">
    <source>
        <dbReference type="ARBA" id="ARBA00022723"/>
    </source>
</evidence>
<dbReference type="SUPFAM" id="SSF56784">
    <property type="entry name" value="HAD-like"/>
    <property type="match status" value="1"/>
</dbReference>
<organism evidence="11 12">
    <name type="scientific">Rhodovulum imhoffii</name>
    <dbReference type="NCBI Taxonomy" id="365340"/>
    <lineage>
        <taxon>Bacteria</taxon>
        <taxon>Pseudomonadati</taxon>
        <taxon>Pseudomonadota</taxon>
        <taxon>Alphaproteobacteria</taxon>
        <taxon>Rhodobacterales</taxon>
        <taxon>Paracoccaceae</taxon>
        <taxon>Rhodovulum</taxon>
    </lineage>
</organism>
<dbReference type="EC" id="3.1.3.18" evidence="5 10"/>
<dbReference type="UniPathway" id="UPA00865">
    <property type="reaction ID" value="UER00834"/>
</dbReference>
<dbReference type="PANTHER" id="PTHR43434:SF1">
    <property type="entry name" value="PHOSPHOGLYCOLATE PHOSPHATASE"/>
    <property type="match status" value="1"/>
</dbReference>
<feature type="binding site" evidence="10">
    <location>
        <position position="165"/>
    </location>
    <ligand>
        <name>Mg(2+)</name>
        <dbReference type="ChEBI" id="CHEBI:18420"/>
    </ligand>
</feature>
<dbReference type="GO" id="GO:0005829">
    <property type="term" value="C:cytosol"/>
    <property type="evidence" value="ECO:0007669"/>
    <property type="project" value="TreeGrafter"/>
</dbReference>
<name>A0A2T5BPR5_9RHOB</name>
<dbReference type="RefSeq" id="WP_107893195.1">
    <property type="nucleotide sequence ID" value="NZ_NHSI01000025.1"/>
</dbReference>
<keyword evidence="7 10" id="KW-0378">Hydrolase</keyword>
<dbReference type="AlphaFoldDB" id="A0A2T5BPR5"/>
<evidence type="ECO:0000313" key="12">
    <source>
        <dbReference type="Proteomes" id="UP000243859"/>
    </source>
</evidence>
<evidence type="ECO:0000313" key="11">
    <source>
        <dbReference type="EMBL" id="PTN01058.1"/>
    </source>
</evidence>
<dbReference type="InterPro" id="IPR050155">
    <property type="entry name" value="HAD-like_hydrolase_sf"/>
</dbReference>
<evidence type="ECO:0000256" key="1">
    <source>
        <dbReference type="ARBA" id="ARBA00000830"/>
    </source>
</evidence>
<dbReference type="Gene3D" id="1.10.150.240">
    <property type="entry name" value="Putative phosphatase, domain 2"/>
    <property type="match status" value="1"/>
</dbReference>
<keyword evidence="12" id="KW-1185">Reference proteome</keyword>
<protein>
    <recommendedName>
        <fullName evidence="5 10">Phosphoglycolate phosphatase</fullName>
        <shortName evidence="10">PGP</shortName>
        <shortName evidence="10">PGPase</shortName>
        <ecNumber evidence="5 10">3.1.3.18</ecNumber>
    </recommendedName>
</protein>
<dbReference type="InterPro" id="IPR037512">
    <property type="entry name" value="PGPase_prok"/>
</dbReference>
<dbReference type="NCBIfam" id="TIGR01449">
    <property type="entry name" value="PGP_bact"/>
    <property type="match status" value="1"/>
</dbReference>
<dbReference type="InterPro" id="IPR036412">
    <property type="entry name" value="HAD-like_sf"/>
</dbReference>
<feature type="binding site" evidence="10">
    <location>
        <position position="7"/>
    </location>
    <ligand>
        <name>Mg(2+)</name>
        <dbReference type="ChEBI" id="CHEBI:18420"/>
    </ligand>
</feature>
<evidence type="ECO:0000256" key="3">
    <source>
        <dbReference type="ARBA" id="ARBA00004818"/>
    </source>
</evidence>
<feature type="active site" description="Nucleophile" evidence="10">
    <location>
        <position position="7"/>
    </location>
</feature>
<dbReference type="EMBL" id="QAAA01000017">
    <property type="protein sequence ID" value="PTN01058.1"/>
    <property type="molecule type" value="Genomic_DNA"/>
</dbReference>
<proteinExistence type="inferred from homology"/>
<comment type="caution">
    <text evidence="11">The sequence shown here is derived from an EMBL/GenBank/DDBJ whole genome shotgun (WGS) entry which is preliminary data.</text>
</comment>
<dbReference type="NCBIfam" id="TIGR01549">
    <property type="entry name" value="HAD-SF-IA-v1"/>
    <property type="match status" value="1"/>
</dbReference>
<reference evidence="11 12" key="1">
    <citation type="submission" date="2018-04" db="EMBL/GenBank/DDBJ databases">
        <title>Genomic Encyclopedia of Archaeal and Bacterial Type Strains, Phase II (KMG-II): from individual species to whole genera.</title>
        <authorList>
            <person name="Goeker M."/>
        </authorList>
    </citation>
    <scope>NUCLEOTIDE SEQUENCE [LARGE SCALE GENOMIC DNA]</scope>
    <source>
        <strain evidence="11 12">DSM 18064</strain>
    </source>
</reference>
<dbReference type="SFLD" id="SFLDG01129">
    <property type="entry name" value="C1.5:_HAD__Beta-PGM__Phosphata"/>
    <property type="match status" value="1"/>
</dbReference>
<dbReference type="SFLD" id="SFLDS00003">
    <property type="entry name" value="Haloacid_Dehalogenase"/>
    <property type="match status" value="1"/>
</dbReference>
<dbReference type="HAMAP" id="MF_00495">
    <property type="entry name" value="GPH_hydrolase_bact"/>
    <property type="match status" value="1"/>
</dbReference>
<feature type="binding site" evidence="10">
    <location>
        <position position="9"/>
    </location>
    <ligand>
        <name>Mg(2+)</name>
        <dbReference type="ChEBI" id="CHEBI:18420"/>
    </ligand>
</feature>
<dbReference type="PANTHER" id="PTHR43434">
    <property type="entry name" value="PHOSPHOGLYCOLATE PHOSPHATASE"/>
    <property type="match status" value="1"/>
</dbReference>
<dbReference type="GO" id="GO:0008967">
    <property type="term" value="F:phosphoglycolate phosphatase activity"/>
    <property type="evidence" value="ECO:0007669"/>
    <property type="project" value="UniProtKB-UniRule"/>
</dbReference>
<accession>A0A2T5BPR5</accession>
<comment type="pathway">
    <text evidence="3 10">Organic acid metabolism; glycolate biosynthesis; glycolate from 2-phosphoglycolate: step 1/1.</text>
</comment>
<gene>
    <name evidence="11" type="ORF">C8N32_1176</name>
</gene>
<dbReference type="SFLD" id="SFLDG01135">
    <property type="entry name" value="C1.5.6:_HAD__Beta-PGM__Phospha"/>
    <property type="match status" value="1"/>
</dbReference>
<evidence type="ECO:0000256" key="7">
    <source>
        <dbReference type="ARBA" id="ARBA00022801"/>
    </source>
</evidence>
<dbReference type="GO" id="GO:0005975">
    <property type="term" value="P:carbohydrate metabolic process"/>
    <property type="evidence" value="ECO:0007669"/>
    <property type="project" value="InterPro"/>
</dbReference>
<keyword evidence="9 10" id="KW-0119">Carbohydrate metabolism</keyword>
<dbReference type="GO" id="GO:0046295">
    <property type="term" value="P:glycolate biosynthetic process"/>
    <property type="evidence" value="ECO:0007669"/>
    <property type="project" value="UniProtKB-UniRule"/>
</dbReference>
<evidence type="ECO:0000256" key="8">
    <source>
        <dbReference type="ARBA" id="ARBA00022842"/>
    </source>
</evidence>
<dbReference type="InterPro" id="IPR023214">
    <property type="entry name" value="HAD_sf"/>
</dbReference>
<dbReference type="GO" id="GO:0046872">
    <property type="term" value="F:metal ion binding"/>
    <property type="evidence" value="ECO:0007669"/>
    <property type="project" value="UniProtKB-KW"/>
</dbReference>